<dbReference type="Pfam" id="PF02706">
    <property type="entry name" value="Wzz"/>
    <property type="match status" value="1"/>
</dbReference>
<dbReference type="AlphaFoldDB" id="A0A5R9ILW2"/>
<evidence type="ECO:0000256" key="8">
    <source>
        <dbReference type="ARBA" id="ARBA00022777"/>
    </source>
</evidence>
<evidence type="ECO:0000256" key="2">
    <source>
        <dbReference type="ARBA" id="ARBA00008883"/>
    </source>
</evidence>
<evidence type="ECO:0000256" key="11">
    <source>
        <dbReference type="ARBA" id="ARBA00023136"/>
    </source>
</evidence>
<dbReference type="SUPFAM" id="SSF52540">
    <property type="entry name" value="P-loop containing nucleoside triphosphate hydrolases"/>
    <property type="match status" value="1"/>
</dbReference>
<evidence type="ECO:0000256" key="13">
    <source>
        <dbReference type="ARBA" id="ARBA00053015"/>
    </source>
</evidence>
<feature type="domain" description="AAA" evidence="18">
    <location>
        <begin position="595"/>
        <end position="707"/>
    </location>
</feature>
<keyword evidence="21" id="KW-1185">Reference proteome</keyword>
<dbReference type="InterPro" id="IPR050445">
    <property type="entry name" value="Bact_polysacc_biosynth/exp"/>
</dbReference>
<evidence type="ECO:0000256" key="5">
    <source>
        <dbReference type="ARBA" id="ARBA00022679"/>
    </source>
</evidence>
<keyword evidence="8 20" id="KW-0418">Kinase</keyword>
<evidence type="ECO:0000256" key="6">
    <source>
        <dbReference type="ARBA" id="ARBA00022692"/>
    </source>
</evidence>
<evidence type="ECO:0000259" key="19">
    <source>
        <dbReference type="Pfam" id="PF13807"/>
    </source>
</evidence>
<feature type="compositionally biased region" description="Basic and acidic residues" evidence="15">
    <location>
        <begin position="535"/>
        <end position="550"/>
    </location>
</feature>
<keyword evidence="14" id="KW-0175">Coiled coil</keyword>
<dbReference type="Pfam" id="PF13614">
    <property type="entry name" value="AAA_31"/>
    <property type="match status" value="1"/>
</dbReference>
<keyword evidence="7" id="KW-0547">Nucleotide-binding</keyword>
<sequence length="778" mass="86588">MTNKNTPVSAPVADSDEIDLTRLFGLLLDKKLFIVAVTAMFTLMGVTYALLATPVYKADALIQIEQKNAGLPGLDELGEMFASDSEAVTEIELLKSRMVMGKVVDDLKLTNVVTPNYFGNNGNLGRFFARRYQKLADNDFNQPWLASVTSEHYAWGGEVINVANFSVPRAFEGQNFIITSLGGEEYQLSLADTPEKVLVKGRVNELAIVDNLRAGEIRLLITDLLAMPNTQFNLVKRSRSDAIQTLQSSLSVSEKGKSSGILFLTLEGTDKTATELQLDAITHSYVLQNVERMSAEVQNSIQFLEKELPQIKSQLEAAEALLNNFRLENQSVDLSLETQSILKQIVDLDTRIHELSFKETEISQRYTKEHPSYVSLIKKKNDLLEQKALLGNSVKNLPSTQQQILRLTRDVEVNQQIYLALLNNVQQLNVAKAGTVGNVRVVDQAQVAKIAVKPKKPLIVVFATMLGGMFAVAIVLLRAAFNRGITNPKDFEDIGLTLYATIPVSDVQDAFNKKRERVTKLQAKLRKYRPKSKKATTESKIDPTTNRRKDHELLLAKENPTDLAVEAIRSLRTSLHFAMLEAKNNVVMISGASPEVGKSFVSANLATVIAQSGKKVLIVDADMRRGYLQKMFDMAWDNGLSDHLSHKLSFEQAIKSTDIENLDIVTRGEIPPNPSELLMSEKFEQFVKQASENYDIVLIDTPPIMAVTDPAVVGNHAGTSFMLTRYDISTLKEIGAALERFELNGVEIKGVIFNALEAKANSYYSDYGYYQYQYNEPS</sequence>
<dbReference type="GO" id="GO:0005886">
    <property type="term" value="C:plasma membrane"/>
    <property type="evidence" value="ECO:0007669"/>
    <property type="project" value="UniProtKB-SubCell"/>
</dbReference>
<evidence type="ECO:0000259" key="17">
    <source>
        <dbReference type="Pfam" id="PF02706"/>
    </source>
</evidence>
<evidence type="ECO:0000256" key="9">
    <source>
        <dbReference type="ARBA" id="ARBA00022840"/>
    </source>
</evidence>
<evidence type="ECO:0000256" key="10">
    <source>
        <dbReference type="ARBA" id="ARBA00022989"/>
    </source>
</evidence>
<dbReference type="Proteomes" id="UP000307790">
    <property type="component" value="Unassembled WGS sequence"/>
</dbReference>
<protein>
    <submittedName>
        <fullName evidence="20">Polysaccharide biosynthesis tyrosine autokinase</fullName>
        <ecNumber evidence="20">2.7.10.2</ecNumber>
    </submittedName>
</protein>
<dbReference type="CDD" id="cd05387">
    <property type="entry name" value="BY-kinase"/>
    <property type="match status" value="1"/>
</dbReference>
<evidence type="ECO:0000313" key="20">
    <source>
        <dbReference type="EMBL" id="TLU65057.1"/>
    </source>
</evidence>
<organism evidence="20 21">
    <name type="scientific">Thalassotalea litorea</name>
    <dbReference type="NCBI Taxonomy" id="2020715"/>
    <lineage>
        <taxon>Bacteria</taxon>
        <taxon>Pseudomonadati</taxon>
        <taxon>Pseudomonadota</taxon>
        <taxon>Gammaproteobacteria</taxon>
        <taxon>Alteromonadales</taxon>
        <taxon>Colwelliaceae</taxon>
        <taxon>Thalassotalea</taxon>
    </lineage>
</organism>
<dbReference type="EC" id="2.7.10.2" evidence="20"/>
<keyword evidence="3" id="KW-1003">Cell membrane</keyword>
<feature type="domain" description="Polysaccharide chain length determinant N-terminal" evidence="17">
    <location>
        <begin position="16"/>
        <end position="107"/>
    </location>
</feature>
<evidence type="ECO:0000256" key="3">
    <source>
        <dbReference type="ARBA" id="ARBA00022475"/>
    </source>
</evidence>
<dbReference type="EMBL" id="VCBC01000008">
    <property type="protein sequence ID" value="TLU65057.1"/>
    <property type="molecule type" value="Genomic_DNA"/>
</dbReference>
<comment type="caution">
    <text evidence="20">The sequence shown here is derived from an EMBL/GenBank/DDBJ whole genome shotgun (WGS) entry which is preliminary data.</text>
</comment>
<dbReference type="GO" id="GO:0004715">
    <property type="term" value="F:non-membrane spanning protein tyrosine kinase activity"/>
    <property type="evidence" value="ECO:0007669"/>
    <property type="project" value="UniProtKB-EC"/>
</dbReference>
<accession>A0A5R9ILW2</accession>
<proteinExistence type="inferred from homology"/>
<dbReference type="InterPro" id="IPR027417">
    <property type="entry name" value="P-loop_NTPase"/>
</dbReference>
<reference evidence="20 21" key="1">
    <citation type="submission" date="2019-05" db="EMBL/GenBank/DDBJ databases">
        <title>Genome sequences of Thalassotalea litorea 1K03283.</title>
        <authorList>
            <person name="Zhang D."/>
        </authorList>
    </citation>
    <scope>NUCLEOTIDE SEQUENCE [LARGE SCALE GENOMIC DNA]</scope>
    <source>
        <strain evidence="20 21">MCCC 1K03283</strain>
    </source>
</reference>
<evidence type="ECO:0000313" key="21">
    <source>
        <dbReference type="Proteomes" id="UP000307790"/>
    </source>
</evidence>
<keyword evidence="9" id="KW-0067">ATP-binding</keyword>
<name>A0A5R9ILW2_9GAMM</name>
<comment type="subcellular location">
    <subcellularLocation>
        <location evidence="1">Cell inner membrane</location>
        <topology evidence="1">Multi-pass membrane protein</topology>
    </subcellularLocation>
</comment>
<evidence type="ECO:0000256" key="7">
    <source>
        <dbReference type="ARBA" id="ARBA00022741"/>
    </source>
</evidence>
<feature type="coiled-coil region" evidence="14">
    <location>
        <begin position="287"/>
        <end position="328"/>
    </location>
</feature>
<keyword evidence="11 16" id="KW-0472">Membrane</keyword>
<keyword evidence="12" id="KW-0829">Tyrosine-protein kinase</keyword>
<evidence type="ECO:0000256" key="15">
    <source>
        <dbReference type="SAM" id="MobiDB-lite"/>
    </source>
</evidence>
<evidence type="ECO:0000259" key="18">
    <source>
        <dbReference type="Pfam" id="PF13614"/>
    </source>
</evidence>
<dbReference type="Pfam" id="PF13807">
    <property type="entry name" value="GNVR"/>
    <property type="match status" value="1"/>
</dbReference>
<evidence type="ECO:0000256" key="4">
    <source>
        <dbReference type="ARBA" id="ARBA00022519"/>
    </source>
</evidence>
<comment type="catalytic activity">
    <reaction evidence="13">
        <text>L-tyrosyl-[protein] + ATP = O-phospho-L-tyrosyl-[protein] + ADP + H(+)</text>
        <dbReference type="Rhea" id="RHEA:10596"/>
        <dbReference type="Rhea" id="RHEA-COMP:10136"/>
        <dbReference type="Rhea" id="RHEA-COMP:20101"/>
        <dbReference type="ChEBI" id="CHEBI:15378"/>
        <dbReference type="ChEBI" id="CHEBI:30616"/>
        <dbReference type="ChEBI" id="CHEBI:46858"/>
        <dbReference type="ChEBI" id="CHEBI:61978"/>
        <dbReference type="ChEBI" id="CHEBI:456216"/>
    </reaction>
</comment>
<evidence type="ECO:0000256" key="14">
    <source>
        <dbReference type="SAM" id="Coils"/>
    </source>
</evidence>
<dbReference type="PANTHER" id="PTHR32309:SF32">
    <property type="entry name" value="TYROSINE-PROTEIN KINASE ETK-RELATED"/>
    <property type="match status" value="1"/>
</dbReference>
<evidence type="ECO:0000256" key="16">
    <source>
        <dbReference type="SAM" id="Phobius"/>
    </source>
</evidence>
<evidence type="ECO:0000256" key="12">
    <source>
        <dbReference type="ARBA" id="ARBA00023137"/>
    </source>
</evidence>
<dbReference type="InterPro" id="IPR032807">
    <property type="entry name" value="GNVR"/>
</dbReference>
<keyword evidence="4" id="KW-0997">Cell inner membrane</keyword>
<dbReference type="NCBIfam" id="TIGR01007">
    <property type="entry name" value="eps_fam"/>
    <property type="match status" value="1"/>
</dbReference>
<dbReference type="Gene3D" id="3.40.50.300">
    <property type="entry name" value="P-loop containing nucleotide triphosphate hydrolases"/>
    <property type="match status" value="1"/>
</dbReference>
<dbReference type="PANTHER" id="PTHR32309">
    <property type="entry name" value="TYROSINE-PROTEIN KINASE"/>
    <property type="match status" value="1"/>
</dbReference>
<keyword evidence="10 16" id="KW-1133">Transmembrane helix</keyword>
<feature type="domain" description="Tyrosine-protein kinase G-rich" evidence="19">
    <location>
        <begin position="400"/>
        <end position="480"/>
    </location>
</feature>
<dbReference type="InterPro" id="IPR003856">
    <property type="entry name" value="LPS_length_determ_N"/>
</dbReference>
<dbReference type="OrthoDB" id="9775724at2"/>
<feature type="region of interest" description="Disordered" evidence="15">
    <location>
        <begin position="529"/>
        <end position="550"/>
    </location>
</feature>
<dbReference type="InterPro" id="IPR005702">
    <property type="entry name" value="Wzc-like_C"/>
</dbReference>
<comment type="similarity">
    <text evidence="2">Belongs to the etk/wzc family.</text>
</comment>
<dbReference type="GO" id="GO:0005524">
    <property type="term" value="F:ATP binding"/>
    <property type="evidence" value="ECO:0007669"/>
    <property type="project" value="UniProtKB-KW"/>
</dbReference>
<dbReference type="Pfam" id="PF23607">
    <property type="entry name" value="WZC_N"/>
    <property type="match status" value="1"/>
</dbReference>
<feature type="transmembrane region" description="Helical" evidence="16">
    <location>
        <begin position="458"/>
        <end position="481"/>
    </location>
</feature>
<evidence type="ECO:0000256" key="1">
    <source>
        <dbReference type="ARBA" id="ARBA00004429"/>
    </source>
</evidence>
<keyword evidence="5 20" id="KW-0808">Transferase</keyword>
<gene>
    <name evidence="20" type="ORF">FE810_09010</name>
</gene>
<feature type="transmembrane region" description="Helical" evidence="16">
    <location>
        <begin position="32"/>
        <end position="51"/>
    </location>
</feature>
<keyword evidence="6 16" id="KW-0812">Transmembrane</keyword>
<dbReference type="RefSeq" id="WP_138319727.1">
    <property type="nucleotide sequence ID" value="NZ_VCBC01000008.1"/>
</dbReference>
<dbReference type="InterPro" id="IPR025669">
    <property type="entry name" value="AAA_dom"/>
</dbReference>